<keyword evidence="3" id="KW-1185">Reference proteome</keyword>
<keyword evidence="1" id="KW-0732">Signal</keyword>
<feature type="signal peptide" evidence="1">
    <location>
        <begin position="1"/>
        <end position="16"/>
    </location>
</feature>
<reference evidence="2 3" key="1">
    <citation type="submission" date="2020-06" db="EMBL/GenBank/DDBJ databases">
        <authorList>
            <person name="Li R."/>
            <person name="Bekaert M."/>
        </authorList>
    </citation>
    <scope>NUCLEOTIDE SEQUENCE [LARGE SCALE GENOMIC DNA]</scope>
    <source>
        <strain evidence="3">wild</strain>
    </source>
</reference>
<dbReference type="Proteomes" id="UP000507470">
    <property type="component" value="Unassembled WGS sequence"/>
</dbReference>
<evidence type="ECO:0000256" key="1">
    <source>
        <dbReference type="SAM" id="SignalP"/>
    </source>
</evidence>
<organism evidence="2 3">
    <name type="scientific">Mytilus coruscus</name>
    <name type="common">Sea mussel</name>
    <dbReference type="NCBI Taxonomy" id="42192"/>
    <lineage>
        <taxon>Eukaryota</taxon>
        <taxon>Metazoa</taxon>
        <taxon>Spiralia</taxon>
        <taxon>Lophotrochozoa</taxon>
        <taxon>Mollusca</taxon>
        <taxon>Bivalvia</taxon>
        <taxon>Autobranchia</taxon>
        <taxon>Pteriomorphia</taxon>
        <taxon>Mytilida</taxon>
        <taxon>Mytiloidea</taxon>
        <taxon>Mytilidae</taxon>
        <taxon>Mytilinae</taxon>
        <taxon>Mytilus</taxon>
    </lineage>
</organism>
<sequence>MYCILLVVLAASSCFSQDQCGPNDGECFTEPFANVMASEDDNFPVEKMKATLDADPDIKAEVEAAKLAIDRLRAPVSSRRDLGYPLCYKKYATLKVPQKIWIKNGFCYFHWYYVKSQIPYVYCGNRQRCSNLPCNNMWTPSICYPASFLSLKLYMFCPHHKPRYWYPYVYYVRLPQCCE</sequence>
<evidence type="ECO:0000313" key="2">
    <source>
        <dbReference type="EMBL" id="CAC5405067.1"/>
    </source>
</evidence>
<evidence type="ECO:0000313" key="3">
    <source>
        <dbReference type="Proteomes" id="UP000507470"/>
    </source>
</evidence>
<dbReference type="EMBL" id="CACVKT020007057">
    <property type="protein sequence ID" value="CAC5405067.1"/>
    <property type="molecule type" value="Genomic_DNA"/>
</dbReference>
<accession>A0A6J8DBM4</accession>
<name>A0A6J8DBM4_MYTCO</name>
<dbReference type="AlphaFoldDB" id="A0A6J8DBM4"/>
<protein>
    <submittedName>
        <fullName evidence="2">Uncharacterized protein</fullName>
    </submittedName>
</protein>
<proteinExistence type="predicted"/>
<gene>
    <name evidence="2" type="ORF">MCOR_38791</name>
</gene>
<feature type="chain" id="PRO_5026804134" evidence="1">
    <location>
        <begin position="17"/>
        <end position="179"/>
    </location>
</feature>
<dbReference type="OrthoDB" id="6165803at2759"/>